<dbReference type="Proteomes" id="UP001203512">
    <property type="component" value="Unassembled WGS sequence"/>
</dbReference>
<sequence length="243" mass="27178">MPFDYEWDQQKARGLISCLIEETGLSATEVARRSGLSPSTLTRIYPTPSVGYSLSARSIAKLREAFPEPFAMCEARGSVASIPSHSHMVKERPLPFAMPGDRSIPVYAASLLFPDDDSISVANDLEIWEGDFTQPAAYMPAPFGRGDANRYFAIYIPSEAMEPRFRAGERVILDRIKPASIDTDVIVQLRDDDERSLWTIGKLSARDRNLIGLTQYKDRVTASIHRSKVRHIFPIIAMLDDEA</sequence>
<dbReference type="EMBL" id="JALKHS010000004">
    <property type="protein sequence ID" value="MCK0530326.1"/>
    <property type="molecule type" value="Genomic_DNA"/>
</dbReference>
<accession>A0ABT0DT82</accession>
<evidence type="ECO:0000313" key="2">
    <source>
        <dbReference type="Proteomes" id="UP001203512"/>
    </source>
</evidence>
<dbReference type="RefSeq" id="WP_141397854.1">
    <property type="nucleotide sequence ID" value="NZ_JALKHS010000004.1"/>
</dbReference>
<name>A0ABT0DT82_9SPHN</name>
<proteinExistence type="predicted"/>
<reference evidence="1 2" key="1">
    <citation type="submission" date="2022-04" db="EMBL/GenBank/DDBJ databases">
        <authorList>
            <person name="Huq M.A."/>
        </authorList>
    </citation>
    <scope>NUCLEOTIDE SEQUENCE [LARGE SCALE GENOMIC DNA]</scope>
    <source>
        <strain evidence="1 2">MAH-33</strain>
    </source>
</reference>
<organism evidence="1 2">
    <name type="scientific">Sphingobium agri</name>
    <dbReference type="NCBI Taxonomy" id="2933566"/>
    <lineage>
        <taxon>Bacteria</taxon>
        <taxon>Pseudomonadati</taxon>
        <taxon>Pseudomonadota</taxon>
        <taxon>Alphaproteobacteria</taxon>
        <taxon>Sphingomonadales</taxon>
        <taxon>Sphingomonadaceae</taxon>
        <taxon>Sphingobium</taxon>
    </lineage>
</organism>
<protein>
    <recommendedName>
        <fullName evidence="3">HTH cro/C1-type domain-containing protein</fullName>
    </recommendedName>
</protein>
<gene>
    <name evidence="1" type="ORF">MU848_01865</name>
</gene>
<evidence type="ECO:0000313" key="1">
    <source>
        <dbReference type="EMBL" id="MCK0530326.1"/>
    </source>
</evidence>
<comment type="caution">
    <text evidence="1">The sequence shown here is derived from an EMBL/GenBank/DDBJ whole genome shotgun (WGS) entry which is preliminary data.</text>
</comment>
<keyword evidence="2" id="KW-1185">Reference proteome</keyword>
<evidence type="ECO:0008006" key="3">
    <source>
        <dbReference type="Google" id="ProtNLM"/>
    </source>
</evidence>
<dbReference type="CDD" id="cd00093">
    <property type="entry name" value="HTH_XRE"/>
    <property type="match status" value="1"/>
</dbReference>
<dbReference type="InterPro" id="IPR001387">
    <property type="entry name" value="Cro/C1-type_HTH"/>
</dbReference>